<sequence>MVGAKPSDPGQDAVAAAQGAGVPPSVPPQAEAGNAQEQHHRPSQDQVRPAPSAPPHSAPSGRPAPGSPWTGNSASVLSASRPISEEQERSSRIVTGVWNPLLKKRLITTMLHEWVAPDGKMWTDEERRLRDVALAPGDVNRGQNIREMTAEESQALLPYVRGELELPHPHNFVKSTISPLHRAMLDDIHEAHQVNLEHNATMPHVELFRELYNYWPRDDAPPVARCEAVCLRWGSYFGLCFPLSPCGSCVGVPIIRIQRTVITLHDTVRRSEADAGSFTAVQLDGVYALHVRRGSTAFVGPSSSLYGAQWCESSGCAVSSVHQSGHLP</sequence>
<dbReference type="InParanoid" id="G4Z0U1"/>
<protein>
    <submittedName>
        <fullName evidence="2">Uncharacterized protein</fullName>
    </submittedName>
</protein>
<dbReference type="AlphaFoldDB" id="G4Z0U1"/>
<evidence type="ECO:0000313" key="2">
    <source>
        <dbReference type="EMBL" id="EGZ22780.1"/>
    </source>
</evidence>
<proteinExistence type="predicted"/>
<keyword evidence="3" id="KW-1185">Reference proteome</keyword>
<reference evidence="2 3" key="1">
    <citation type="journal article" date="2006" name="Science">
        <title>Phytophthora genome sequences uncover evolutionary origins and mechanisms of pathogenesis.</title>
        <authorList>
            <person name="Tyler B.M."/>
            <person name="Tripathy S."/>
            <person name="Zhang X."/>
            <person name="Dehal P."/>
            <person name="Jiang R.H."/>
            <person name="Aerts A."/>
            <person name="Arredondo F.D."/>
            <person name="Baxter L."/>
            <person name="Bensasson D."/>
            <person name="Beynon J.L."/>
            <person name="Chapman J."/>
            <person name="Damasceno C.M."/>
            <person name="Dorrance A.E."/>
            <person name="Dou D."/>
            <person name="Dickerman A.W."/>
            <person name="Dubchak I.L."/>
            <person name="Garbelotto M."/>
            <person name="Gijzen M."/>
            <person name="Gordon S.G."/>
            <person name="Govers F."/>
            <person name="Grunwald N.J."/>
            <person name="Huang W."/>
            <person name="Ivors K.L."/>
            <person name="Jones R.W."/>
            <person name="Kamoun S."/>
            <person name="Krampis K."/>
            <person name="Lamour K.H."/>
            <person name="Lee M.K."/>
            <person name="McDonald W.H."/>
            <person name="Medina M."/>
            <person name="Meijer H.J."/>
            <person name="Nordberg E.K."/>
            <person name="Maclean D.J."/>
            <person name="Ospina-Giraldo M.D."/>
            <person name="Morris P.F."/>
            <person name="Phuntumart V."/>
            <person name="Putnam N.H."/>
            <person name="Rash S."/>
            <person name="Rose J.K."/>
            <person name="Sakihama Y."/>
            <person name="Salamov A.A."/>
            <person name="Savidor A."/>
            <person name="Scheuring C.F."/>
            <person name="Smith B.M."/>
            <person name="Sobral B.W."/>
            <person name="Terry A."/>
            <person name="Torto-Alalibo T.A."/>
            <person name="Win J."/>
            <person name="Xu Z."/>
            <person name="Zhang H."/>
            <person name="Grigoriev I.V."/>
            <person name="Rokhsar D.S."/>
            <person name="Boore J.L."/>
        </authorList>
    </citation>
    <scope>NUCLEOTIDE SEQUENCE [LARGE SCALE GENOMIC DNA]</scope>
    <source>
        <strain evidence="2 3">P6497</strain>
    </source>
</reference>
<dbReference type="Proteomes" id="UP000002640">
    <property type="component" value="Unassembled WGS sequence"/>
</dbReference>
<dbReference type="EMBL" id="JH159152">
    <property type="protein sequence ID" value="EGZ22780.1"/>
    <property type="molecule type" value="Genomic_DNA"/>
</dbReference>
<evidence type="ECO:0000256" key="1">
    <source>
        <dbReference type="SAM" id="MobiDB-lite"/>
    </source>
</evidence>
<evidence type="ECO:0000313" key="3">
    <source>
        <dbReference type="Proteomes" id="UP000002640"/>
    </source>
</evidence>
<name>G4Z0U1_PHYSP</name>
<dbReference type="GeneID" id="20641253"/>
<dbReference type="KEGG" id="psoj:PHYSODRAFT_295443"/>
<accession>G4Z0U1</accession>
<organism evidence="2 3">
    <name type="scientific">Phytophthora sojae (strain P6497)</name>
    <name type="common">Soybean stem and root rot agent</name>
    <name type="synonym">Phytophthora megasperma f. sp. glycines</name>
    <dbReference type="NCBI Taxonomy" id="1094619"/>
    <lineage>
        <taxon>Eukaryota</taxon>
        <taxon>Sar</taxon>
        <taxon>Stramenopiles</taxon>
        <taxon>Oomycota</taxon>
        <taxon>Peronosporomycetes</taxon>
        <taxon>Peronosporales</taxon>
        <taxon>Peronosporaceae</taxon>
        <taxon>Phytophthora</taxon>
    </lineage>
</organism>
<feature type="compositionally biased region" description="Low complexity" evidence="1">
    <location>
        <begin position="58"/>
        <end position="68"/>
    </location>
</feature>
<dbReference type="RefSeq" id="XP_009518068.1">
    <property type="nucleotide sequence ID" value="XM_009519773.1"/>
</dbReference>
<feature type="compositionally biased region" description="Low complexity" evidence="1">
    <location>
        <begin position="9"/>
        <end position="23"/>
    </location>
</feature>
<gene>
    <name evidence="2" type="ORF">PHYSODRAFT_295443</name>
</gene>
<feature type="compositionally biased region" description="Polar residues" evidence="1">
    <location>
        <begin position="69"/>
        <end position="78"/>
    </location>
</feature>
<feature type="region of interest" description="Disordered" evidence="1">
    <location>
        <begin position="1"/>
        <end position="91"/>
    </location>
</feature>